<organism evidence="8 9">
    <name type="scientific">Thermovibrio ammonificans (strain DSM 15698 / JCM 12110 / HB-1)</name>
    <dbReference type="NCBI Taxonomy" id="648996"/>
    <lineage>
        <taxon>Bacteria</taxon>
        <taxon>Pseudomonadati</taxon>
        <taxon>Aquificota</taxon>
        <taxon>Aquificia</taxon>
        <taxon>Desulfurobacteriales</taxon>
        <taxon>Desulfurobacteriaceae</taxon>
        <taxon>Thermovibrio</taxon>
    </lineage>
</organism>
<accession>E8T2V0</accession>
<keyword evidence="4 7" id="KW-0704">Schiff base</keyword>
<dbReference type="EMBL" id="CP002444">
    <property type="protein sequence ID" value="ADU97159.1"/>
    <property type="molecule type" value="Genomic_DNA"/>
</dbReference>
<sequence length="221" mass="24085">MKSNKKELLSKIDYAILKATTTAEEVLKGADATREYGFATLCVFPKFIKVARTLLPQEKVCTVVGFPLSPSPLEVKLAELYRCCEDGAGEIDVVVDLGAVKSGDWESVERELKELREAAPDRVLKLIIECCYLSDEEKRTVCMLAAENGWDFVKTSTGYGTYGATPCDVELLSECTGGLLKVKAAGGIKSLEQVEKFLKAGADRIGTSSAIEIAKELLFSR</sequence>
<evidence type="ECO:0000256" key="4">
    <source>
        <dbReference type="ARBA" id="ARBA00023270"/>
    </source>
</evidence>
<dbReference type="GO" id="GO:0004139">
    <property type="term" value="F:deoxyribose-phosphate aldolase activity"/>
    <property type="evidence" value="ECO:0007669"/>
    <property type="project" value="UniProtKB-UniRule"/>
</dbReference>
<dbReference type="InterPro" id="IPR013785">
    <property type="entry name" value="Aldolase_TIM"/>
</dbReference>
<dbReference type="PANTHER" id="PTHR10889:SF1">
    <property type="entry name" value="DEOXYRIBOSE-PHOSPHATE ALDOLASE"/>
    <property type="match status" value="1"/>
</dbReference>
<dbReference type="Gene3D" id="3.20.20.70">
    <property type="entry name" value="Aldolase class I"/>
    <property type="match status" value="1"/>
</dbReference>
<feature type="active site" description="Schiff-base intermediate with acetaldehyde" evidence="7">
    <location>
        <position position="154"/>
    </location>
</feature>
<evidence type="ECO:0000256" key="6">
    <source>
        <dbReference type="ARBA" id="ARBA00056337"/>
    </source>
</evidence>
<comment type="similarity">
    <text evidence="1 7">Belongs to the DeoC/FbaB aldolase family. DeoC type 1 subfamily.</text>
</comment>
<dbReference type="HAMAP" id="MF_00114">
    <property type="entry name" value="DeoC_type1"/>
    <property type="match status" value="1"/>
</dbReference>
<protein>
    <recommendedName>
        <fullName evidence="7">Deoxyribose-phosphate aldolase</fullName>
        <shortName evidence="7">DERA</shortName>
        <ecNumber evidence="7">4.1.2.4</ecNumber>
    </recommendedName>
    <alternativeName>
        <fullName evidence="7">2-deoxy-D-ribose 5-phosphate aldolase</fullName>
    </alternativeName>
    <alternativeName>
        <fullName evidence="7">Phosphodeoxyriboaldolase</fullName>
        <shortName evidence="7">Deoxyriboaldolase</shortName>
    </alternativeName>
</protein>
<dbReference type="FunFam" id="3.20.20.70:FF:000044">
    <property type="entry name" value="Deoxyribose-phosphate aldolase"/>
    <property type="match status" value="1"/>
</dbReference>
<reference evidence="8" key="1">
    <citation type="submission" date="2011-01" db="EMBL/GenBank/DDBJ databases">
        <title>Complete sequence of chromosome of Thermovibrio ammonificans HB-1.</title>
        <authorList>
            <consortium name="US DOE Joint Genome Institute"/>
            <person name="Lucas S."/>
            <person name="Copeland A."/>
            <person name="Lapidus A."/>
            <person name="Cheng J.-F."/>
            <person name="Goodwin L."/>
            <person name="Pitluck S."/>
            <person name="Davenport K."/>
            <person name="Detter J.C."/>
            <person name="Han C."/>
            <person name="Tapia R."/>
            <person name="Land M."/>
            <person name="Hauser L."/>
            <person name="Kyrpides N."/>
            <person name="Ivanova N."/>
            <person name="Ovchinnikova G."/>
            <person name="Vetriani C."/>
            <person name="Woyke T."/>
        </authorList>
    </citation>
    <scope>NUCLEOTIDE SEQUENCE [LARGE SCALE GENOMIC DNA]</scope>
    <source>
        <strain evidence="8">HB-1</strain>
    </source>
</reference>
<dbReference type="AlphaFoldDB" id="E8T2V0"/>
<dbReference type="RefSeq" id="WP_013537945.1">
    <property type="nucleotide sequence ID" value="NC_014926.1"/>
</dbReference>
<evidence type="ECO:0000313" key="9">
    <source>
        <dbReference type="Proteomes" id="UP000006362"/>
    </source>
</evidence>
<evidence type="ECO:0000256" key="7">
    <source>
        <dbReference type="HAMAP-Rule" id="MF_00114"/>
    </source>
</evidence>
<dbReference type="SMART" id="SM01133">
    <property type="entry name" value="DeoC"/>
    <property type="match status" value="1"/>
</dbReference>
<evidence type="ECO:0000256" key="3">
    <source>
        <dbReference type="ARBA" id="ARBA00023239"/>
    </source>
</evidence>
<dbReference type="HOGENOM" id="CLU_053595_0_2_0"/>
<dbReference type="SUPFAM" id="SSF51569">
    <property type="entry name" value="Aldolase"/>
    <property type="match status" value="1"/>
</dbReference>
<keyword evidence="2 7" id="KW-0963">Cytoplasm</keyword>
<dbReference type="OrthoDB" id="9778711at2"/>
<comment type="subcellular location">
    <subcellularLocation>
        <location evidence="7">Cytoplasm</location>
    </subcellularLocation>
</comment>
<dbReference type="CDD" id="cd00959">
    <property type="entry name" value="DeoC"/>
    <property type="match status" value="1"/>
</dbReference>
<dbReference type="InterPro" id="IPR011343">
    <property type="entry name" value="DeoC"/>
</dbReference>
<dbReference type="STRING" id="648996.Theam_1195"/>
<dbReference type="InterPro" id="IPR028581">
    <property type="entry name" value="DeoC_typeI"/>
</dbReference>
<comment type="pathway">
    <text evidence="7">Carbohydrate degradation; 2-deoxy-D-ribose 1-phosphate degradation; D-glyceraldehyde 3-phosphate and acetaldehyde from 2-deoxy-alpha-D-ribose 1-phosphate: step 2/2.</text>
</comment>
<dbReference type="GO" id="GO:0016052">
    <property type="term" value="P:carbohydrate catabolic process"/>
    <property type="evidence" value="ECO:0007669"/>
    <property type="project" value="TreeGrafter"/>
</dbReference>
<comment type="catalytic activity">
    <reaction evidence="5 7">
        <text>2-deoxy-D-ribose 5-phosphate = D-glyceraldehyde 3-phosphate + acetaldehyde</text>
        <dbReference type="Rhea" id="RHEA:12821"/>
        <dbReference type="ChEBI" id="CHEBI:15343"/>
        <dbReference type="ChEBI" id="CHEBI:59776"/>
        <dbReference type="ChEBI" id="CHEBI:62877"/>
        <dbReference type="EC" id="4.1.2.4"/>
    </reaction>
</comment>
<dbReference type="Pfam" id="PF01791">
    <property type="entry name" value="DeoC"/>
    <property type="match status" value="1"/>
</dbReference>
<dbReference type="NCBIfam" id="TIGR00126">
    <property type="entry name" value="deoC"/>
    <property type="match status" value="1"/>
</dbReference>
<feature type="active site" description="Proton donor/acceptor" evidence="7">
    <location>
        <position position="92"/>
    </location>
</feature>
<gene>
    <name evidence="7" type="primary">deoC</name>
    <name evidence="8" type="ordered locus">Theam_1195</name>
</gene>
<dbReference type="InterPro" id="IPR002915">
    <property type="entry name" value="DeoC/FbaB/LacD_aldolase"/>
</dbReference>
<dbReference type="GO" id="GO:0009264">
    <property type="term" value="P:deoxyribonucleotide catabolic process"/>
    <property type="evidence" value="ECO:0007669"/>
    <property type="project" value="UniProtKB-UniRule"/>
</dbReference>
<dbReference type="Proteomes" id="UP000006362">
    <property type="component" value="Chromosome"/>
</dbReference>
<evidence type="ECO:0000256" key="1">
    <source>
        <dbReference type="ARBA" id="ARBA00010936"/>
    </source>
</evidence>
<dbReference type="PIRSF" id="PIRSF001357">
    <property type="entry name" value="DeoC"/>
    <property type="match status" value="1"/>
</dbReference>
<keyword evidence="9" id="KW-1185">Reference proteome</keyword>
<dbReference type="GO" id="GO:0006018">
    <property type="term" value="P:2-deoxyribose 1-phosphate catabolic process"/>
    <property type="evidence" value="ECO:0007669"/>
    <property type="project" value="UniProtKB-UniRule"/>
</dbReference>
<name>E8T2V0_THEA1</name>
<dbReference type="KEGG" id="tam:Theam_1195"/>
<dbReference type="EC" id="4.1.2.4" evidence="7"/>
<proteinExistence type="inferred from homology"/>
<comment type="function">
    <text evidence="6 7">Catalyzes a reversible aldol reaction between acetaldehyde and D-glyceraldehyde 3-phosphate to generate 2-deoxy-D-ribose 5-phosphate.</text>
</comment>
<keyword evidence="3 7" id="KW-0456">Lyase</keyword>
<feature type="active site" description="Proton donor/acceptor" evidence="7">
    <location>
        <position position="183"/>
    </location>
</feature>
<evidence type="ECO:0000313" key="8">
    <source>
        <dbReference type="EMBL" id="ADU97159.1"/>
    </source>
</evidence>
<evidence type="ECO:0000256" key="5">
    <source>
        <dbReference type="ARBA" id="ARBA00048791"/>
    </source>
</evidence>
<dbReference type="PANTHER" id="PTHR10889">
    <property type="entry name" value="DEOXYRIBOSE-PHOSPHATE ALDOLASE"/>
    <property type="match status" value="1"/>
</dbReference>
<dbReference type="eggNOG" id="COG0274">
    <property type="taxonomic scope" value="Bacteria"/>
</dbReference>
<evidence type="ECO:0000256" key="2">
    <source>
        <dbReference type="ARBA" id="ARBA00022490"/>
    </source>
</evidence>
<dbReference type="GO" id="GO:0005737">
    <property type="term" value="C:cytoplasm"/>
    <property type="evidence" value="ECO:0007669"/>
    <property type="project" value="UniProtKB-SubCell"/>
</dbReference>
<dbReference type="UniPathway" id="UPA00002">
    <property type="reaction ID" value="UER00468"/>
</dbReference>